<dbReference type="Gene3D" id="1.20.1070.10">
    <property type="entry name" value="Rhodopsin 7-helix transmembrane proteins"/>
    <property type="match status" value="1"/>
</dbReference>
<dbReference type="AlphaFoldDB" id="A0A820CS54"/>
<name>A0A820CS54_9BILA</name>
<comment type="caution">
    <text evidence="7">The sequence shown here is derived from an EMBL/GenBank/DDBJ whole genome shotgun (WGS) entry which is preliminary data.</text>
</comment>
<keyword evidence="2 5" id="KW-0812">Transmembrane</keyword>
<dbReference type="SUPFAM" id="SSF81321">
    <property type="entry name" value="Family A G protein-coupled receptor-like"/>
    <property type="match status" value="1"/>
</dbReference>
<evidence type="ECO:0000313" key="7">
    <source>
        <dbReference type="EMBL" id="CAF4218557.1"/>
    </source>
</evidence>
<feature type="transmembrane region" description="Helical" evidence="5">
    <location>
        <begin position="236"/>
        <end position="259"/>
    </location>
</feature>
<organism evidence="7 8">
    <name type="scientific">Rotaria magnacalcarata</name>
    <dbReference type="NCBI Taxonomy" id="392030"/>
    <lineage>
        <taxon>Eukaryota</taxon>
        <taxon>Metazoa</taxon>
        <taxon>Spiralia</taxon>
        <taxon>Gnathifera</taxon>
        <taxon>Rotifera</taxon>
        <taxon>Eurotatoria</taxon>
        <taxon>Bdelloidea</taxon>
        <taxon>Philodinida</taxon>
        <taxon>Philodinidae</taxon>
        <taxon>Rotaria</taxon>
    </lineage>
</organism>
<dbReference type="PANTHER" id="PTHR46641:SF25">
    <property type="entry name" value="CNMAMIDE RECEPTOR-RELATED"/>
    <property type="match status" value="1"/>
</dbReference>
<feature type="non-terminal residue" evidence="7">
    <location>
        <position position="1"/>
    </location>
</feature>
<feature type="transmembrane region" description="Helical" evidence="5">
    <location>
        <begin position="193"/>
        <end position="216"/>
    </location>
</feature>
<feature type="transmembrane region" description="Helical" evidence="5">
    <location>
        <begin position="265"/>
        <end position="289"/>
    </location>
</feature>
<proteinExistence type="predicted"/>
<dbReference type="PROSITE" id="PS50262">
    <property type="entry name" value="G_PROTEIN_RECEP_F1_2"/>
    <property type="match status" value="1"/>
</dbReference>
<dbReference type="GO" id="GO:0016020">
    <property type="term" value="C:membrane"/>
    <property type="evidence" value="ECO:0007669"/>
    <property type="project" value="UniProtKB-SubCell"/>
</dbReference>
<dbReference type="PANTHER" id="PTHR46641">
    <property type="entry name" value="FMRFAMIDE RECEPTOR-RELATED"/>
    <property type="match status" value="1"/>
</dbReference>
<evidence type="ECO:0000256" key="3">
    <source>
        <dbReference type="ARBA" id="ARBA00022989"/>
    </source>
</evidence>
<comment type="subcellular location">
    <subcellularLocation>
        <location evidence="1">Membrane</location>
    </subcellularLocation>
</comment>
<keyword evidence="3 5" id="KW-1133">Transmembrane helix</keyword>
<dbReference type="EMBL" id="CAJOBF010006903">
    <property type="protein sequence ID" value="CAF4218557.1"/>
    <property type="molecule type" value="Genomic_DNA"/>
</dbReference>
<dbReference type="Proteomes" id="UP000663842">
    <property type="component" value="Unassembled WGS sequence"/>
</dbReference>
<evidence type="ECO:0000313" key="8">
    <source>
        <dbReference type="Proteomes" id="UP000663842"/>
    </source>
</evidence>
<evidence type="ECO:0000256" key="5">
    <source>
        <dbReference type="SAM" id="Phobius"/>
    </source>
</evidence>
<evidence type="ECO:0000259" key="6">
    <source>
        <dbReference type="PROSITE" id="PS50262"/>
    </source>
</evidence>
<feature type="transmembrane region" description="Helical" evidence="5">
    <location>
        <begin position="26"/>
        <end position="49"/>
    </location>
</feature>
<sequence>QRLVLFLQTMSNNTTGTTESTVSLMVAYYSLVLIVIGTLMNLLTCFILCQSSFRDKKSKPIIHYMRTITIFDNLMLYGWNLNHYTVTVYKLNLLEYSILSCKIISFSSYFTPQVSAWLRVFVCLDRYLSSSCYHRTWLNRSKPILIIIVCIITVGFVLNSHILMFVCYRKIDGTISNYAQSYNIYPLWDYVNLGVYDCAPFICMLTLNCGICYHLIRLRYNSSISSFRIQHRTITFTLIITISLFLIMTLPATIGNAFFENANPTILHFLDAILFTYHILSFPLYLLTFNDFRCEFIRMFKWKICNKNSSSAVAPQEIT</sequence>
<dbReference type="InterPro" id="IPR017452">
    <property type="entry name" value="GPCR_Rhodpsn_7TM"/>
</dbReference>
<gene>
    <name evidence="7" type="ORF">UXM345_LOCUS28967</name>
</gene>
<evidence type="ECO:0000256" key="2">
    <source>
        <dbReference type="ARBA" id="ARBA00022692"/>
    </source>
</evidence>
<keyword evidence="4 5" id="KW-0472">Membrane</keyword>
<accession>A0A820CS54</accession>
<reference evidence="7" key="1">
    <citation type="submission" date="2021-02" db="EMBL/GenBank/DDBJ databases">
        <authorList>
            <person name="Nowell W R."/>
        </authorList>
    </citation>
    <scope>NUCLEOTIDE SEQUENCE</scope>
</reference>
<protein>
    <recommendedName>
        <fullName evidence="6">G-protein coupled receptors family 1 profile domain-containing protein</fullName>
    </recommendedName>
</protein>
<feature type="transmembrane region" description="Helical" evidence="5">
    <location>
        <begin position="144"/>
        <end position="166"/>
    </location>
</feature>
<feature type="domain" description="G-protein coupled receptors family 1 profile" evidence="6">
    <location>
        <begin position="40"/>
        <end position="286"/>
    </location>
</feature>
<dbReference type="InterPro" id="IPR052954">
    <property type="entry name" value="GPCR-Ligand_Int"/>
</dbReference>
<evidence type="ECO:0000256" key="4">
    <source>
        <dbReference type="ARBA" id="ARBA00023136"/>
    </source>
</evidence>
<evidence type="ECO:0000256" key="1">
    <source>
        <dbReference type="ARBA" id="ARBA00004370"/>
    </source>
</evidence>